<protein>
    <recommendedName>
        <fullName evidence="5">DUF1064 domain-containing protein</fullName>
    </recommendedName>
</protein>
<evidence type="ECO:0008006" key="5">
    <source>
        <dbReference type="Google" id="ProtNLM"/>
    </source>
</evidence>
<dbReference type="InterPro" id="IPR009414">
    <property type="entry name" value="DUF1064"/>
</dbReference>
<reference evidence="2 4" key="2">
    <citation type="submission" date="2013-03" db="EMBL/GenBank/DDBJ databases">
        <title>The Genome Sequence of Enterococcus gilvus ATCC BAA-350 (PacBio/Illumina hybrid assembly).</title>
        <authorList>
            <consortium name="The Broad Institute Genomics Platform"/>
            <consortium name="The Broad Institute Genome Sequencing Center for Infectious Disease"/>
            <person name="Earl A."/>
            <person name="Russ C."/>
            <person name="Gilmore M."/>
            <person name="Surin D."/>
            <person name="Walker B."/>
            <person name="Young S."/>
            <person name="Zeng Q."/>
            <person name="Gargeya S."/>
            <person name="Fitzgerald M."/>
            <person name="Haas B."/>
            <person name="Abouelleil A."/>
            <person name="Allen A.W."/>
            <person name="Alvarado L."/>
            <person name="Arachchi H.M."/>
            <person name="Berlin A.M."/>
            <person name="Chapman S.B."/>
            <person name="Gainer-Dewar J."/>
            <person name="Goldberg J."/>
            <person name="Griggs A."/>
            <person name="Gujja S."/>
            <person name="Hansen M."/>
            <person name="Howarth C."/>
            <person name="Imamovic A."/>
            <person name="Ireland A."/>
            <person name="Larimer J."/>
            <person name="McCowan C."/>
            <person name="Murphy C."/>
            <person name="Pearson M."/>
            <person name="Poon T.W."/>
            <person name="Priest M."/>
            <person name="Roberts A."/>
            <person name="Saif S."/>
            <person name="Shea T."/>
            <person name="Sisk P."/>
            <person name="Sykes S."/>
            <person name="Wortman J."/>
            <person name="Nusbaum C."/>
            <person name="Birren B."/>
        </authorList>
    </citation>
    <scope>NUCLEOTIDE SEQUENCE [LARGE SCALE GENOMIC DNA]</scope>
    <source>
        <strain evidence="2 4">ATCC BAA-350</strain>
    </source>
</reference>
<dbReference type="AlphaFoldDB" id="R2XXT8"/>
<keyword evidence="4" id="KW-1185">Reference proteome</keyword>
<proteinExistence type="predicted"/>
<organism evidence="1 3">
    <name type="scientific">Enterococcus gilvus ATCC BAA-350</name>
    <dbReference type="NCBI Taxonomy" id="1158614"/>
    <lineage>
        <taxon>Bacteria</taxon>
        <taxon>Bacillati</taxon>
        <taxon>Bacillota</taxon>
        <taxon>Bacilli</taxon>
        <taxon>Lactobacillales</taxon>
        <taxon>Enterococcaceae</taxon>
        <taxon>Enterococcus</taxon>
    </lineage>
</organism>
<sequence length="136" mass="16226">MTIRKRTKYGNKKVYRYGHWFDSIAEADYYPIAVAYAKEYGYELKLQDRIDIMPTLKLNEWAIKKTQYVADYSFYHRGEIVRLVDVKGVETKDFRLKAKMIARELGIVIVLAKKTRYGFVHYPFNMPTSKRKEVRL</sequence>
<gene>
    <name evidence="2" type="ORF">I592_01092</name>
    <name evidence="1" type="ORF">UKC_02869</name>
</gene>
<dbReference type="Proteomes" id="UP000013750">
    <property type="component" value="Unassembled WGS sequence"/>
</dbReference>
<accession>R2XXT8</accession>
<dbReference type="eggNOG" id="ENOG5032YA0">
    <property type="taxonomic scope" value="Bacteria"/>
</dbReference>
<comment type="caution">
    <text evidence="1">The sequence shown here is derived from an EMBL/GenBank/DDBJ whole genome shotgun (WGS) entry which is preliminary data.</text>
</comment>
<dbReference type="HOGENOM" id="CLU_129139_2_1_9"/>
<name>R2XXT8_9ENTE</name>
<reference evidence="1 3" key="1">
    <citation type="submission" date="2013-02" db="EMBL/GenBank/DDBJ databases">
        <title>The Genome Sequence of Enterococcus gilvus ATCC BAA-350.</title>
        <authorList>
            <consortium name="The Broad Institute Genome Sequencing Platform"/>
            <consortium name="The Broad Institute Genome Sequencing Center for Infectious Disease"/>
            <person name="Earl A.M."/>
            <person name="Gilmore M.S."/>
            <person name="Lebreton F."/>
            <person name="Walker B."/>
            <person name="Young S.K."/>
            <person name="Zeng Q."/>
            <person name="Gargeya S."/>
            <person name="Fitzgerald M."/>
            <person name="Haas B."/>
            <person name="Abouelleil A."/>
            <person name="Alvarado L."/>
            <person name="Arachchi H.M."/>
            <person name="Berlin A.M."/>
            <person name="Chapman S.B."/>
            <person name="Dewar J."/>
            <person name="Goldberg J."/>
            <person name="Griggs A."/>
            <person name="Gujja S."/>
            <person name="Hansen M."/>
            <person name="Howarth C."/>
            <person name="Imamovic A."/>
            <person name="Larimer J."/>
            <person name="McCowan C."/>
            <person name="Murphy C."/>
            <person name="Neiman D."/>
            <person name="Pearson M."/>
            <person name="Priest M."/>
            <person name="Roberts A."/>
            <person name="Saif S."/>
            <person name="Shea T."/>
            <person name="Sisk P."/>
            <person name="Sykes S."/>
            <person name="Wortman J."/>
            <person name="Nusbaum C."/>
            <person name="Birren B."/>
        </authorList>
    </citation>
    <scope>NUCLEOTIDE SEQUENCE [LARGE SCALE GENOMIC DNA]</scope>
    <source>
        <strain evidence="1 3">ATCC BAA-350</strain>
    </source>
</reference>
<dbReference type="EMBL" id="ASWH01000001">
    <property type="protein sequence ID" value="EOW81792.1"/>
    <property type="molecule type" value="Genomic_DNA"/>
</dbReference>
<dbReference type="Pfam" id="PF06356">
    <property type="entry name" value="DUF1064"/>
    <property type="match status" value="1"/>
</dbReference>
<evidence type="ECO:0000313" key="3">
    <source>
        <dbReference type="Proteomes" id="UP000013750"/>
    </source>
</evidence>
<dbReference type="OrthoDB" id="1853564at2"/>
<dbReference type="Proteomes" id="UP000014160">
    <property type="component" value="Unassembled WGS sequence"/>
</dbReference>
<dbReference type="EMBL" id="AJDQ01000009">
    <property type="protein sequence ID" value="EOI54832.1"/>
    <property type="molecule type" value="Genomic_DNA"/>
</dbReference>
<dbReference type="RefSeq" id="WP_010781236.1">
    <property type="nucleotide sequence ID" value="NZ_ASWH01000001.1"/>
</dbReference>
<evidence type="ECO:0000313" key="2">
    <source>
        <dbReference type="EMBL" id="EOW81792.1"/>
    </source>
</evidence>
<evidence type="ECO:0000313" key="4">
    <source>
        <dbReference type="Proteomes" id="UP000014160"/>
    </source>
</evidence>
<evidence type="ECO:0000313" key="1">
    <source>
        <dbReference type="EMBL" id="EOI54832.1"/>
    </source>
</evidence>
<dbReference type="PATRIC" id="fig|1158614.3.peg.2858"/>